<gene>
    <name evidence="9" type="ORF">EV690_2778</name>
</gene>
<evidence type="ECO:0000256" key="5">
    <source>
        <dbReference type="ARBA" id="ARBA00022989"/>
    </source>
</evidence>
<keyword evidence="3" id="KW-1003">Cell membrane</keyword>
<dbReference type="InterPro" id="IPR036259">
    <property type="entry name" value="MFS_trans_sf"/>
</dbReference>
<feature type="transmembrane region" description="Helical" evidence="7">
    <location>
        <begin position="226"/>
        <end position="245"/>
    </location>
</feature>
<feature type="transmembrane region" description="Helical" evidence="7">
    <location>
        <begin position="162"/>
        <end position="183"/>
    </location>
</feature>
<accession>A0A4R1J8Z8</accession>
<organism evidence="9 10">
    <name type="scientific">Celerinatantimonas diazotrophica</name>
    <dbReference type="NCBI Taxonomy" id="412034"/>
    <lineage>
        <taxon>Bacteria</taxon>
        <taxon>Pseudomonadati</taxon>
        <taxon>Pseudomonadota</taxon>
        <taxon>Gammaproteobacteria</taxon>
        <taxon>Celerinatantimonadaceae</taxon>
        <taxon>Celerinatantimonas</taxon>
    </lineage>
</organism>
<dbReference type="PROSITE" id="PS50850">
    <property type="entry name" value="MFS"/>
    <property type="match status" value="1"/>
</dbReference>
<dbReference type="GO" id="GO:0005886">
    <property type="term" value="C:plasma membrane"/>
    <property type="evidence" value="ECO:0007669"/>
    <property type="project" value="UniProtKB-SubCell"/>
</dbReference>
<evidence type="ECO:0000313" key="9">
    <source>
        <dbReference type="EMBL" id="TCK47083.1"/>
    </source>
</evidence>
<dbReference type="PANTHER" id="PTHR42718">
    <property type="entry name" value="MAJOR FACILITATOR SUPERFAMILY MULTIDRUG TRANSPORTER MFSC"/>
    <property type="match status" value="1"/>
</dbReference>
<dbReference type="NCBIfam" id="NF007799">
    <property type="entry name" value="PRK10504.1"/>
    <property type="match status" value="1"/>
</dbReference>
<comment type="caution">
    <text evidence="9">The sequence shown here is derived from an EMBL/GenBank/DDBJ whole genome shotgun (WGS) entry which is preliminary data.</text>
</comment>
<feature type="transmembrane region" description="Helical" evidence="7">
    <location>
        <begin position="398"/>
        <end position="417"/>
    </location>
</feature>
<feature type="transmembrane region" description="Helical" evidence="7">
    <location>
        <begin position="257"/>
        <end position="276"/>
    </location>
</feature>
<evidence type="ECO:0000256" key="7">
    <source>
        <dbReference type="SAM" id="Phobius"/>
    </source>
</evidence>
<dbReference type="Gene3D" id="1.20.1250.20">
    <property type="entry name" value="MFS general substrate transporter like domains"/>
    <property type="match status" value="1"/>
</dbReference>
<evidence type="ECO:0000256" key="1">
    <source>
        <dbReference type="ARBA" id="ARBA00004651"/>
    </source>
</evidence>
<dbReference type="OrthoDB" id="9812221at2"/>
<protein>
    <submittedName>
        <fullName evidence="9">EmrB/QacA subfamily drug resistance transporter</fullName>
    </submittedName>
</protein>
<proteinExistence type="predicted"/>
<evidence type="ECO:0000256" key="4">
    <source>
        <dbReference type="ARBA" id="ARBA00022692"/>
    </source>
</evidence>
<dbReference type="PRINTS" id="PR01036">
    <property type="entry name" value="TCRTETB"/>
</dbReference>
<dbReference type="AlphaFoldDB" id="A0A4R1J8Z8"/>
<sequence length="462" mass="50468">MNNPVTGKPLLWLVAIAFFMQTLDGTIVNTALPSMAKALGESPLQMQSVIEAYLLTIAILIPASGWLSDRFGTRSIFMFALTMFAIGSLCCAQSQTLNQLIISRVIQGIGGSLMLPVGRLTILRTIPREQFLAAMSFVVMPGLLGPIIGPALGGFLVEIANWHWVFLINLPVAVIGLWTAYKVMPDIRSPHQEKFDYLGFILLAGAMATFTIGLDLLAHYKTGHYHSLYCLATGVILIALYWWLASVKSNPLFSPRLFGVSTFAIGAFANLFYRMGSGAMPLLIPLYLQLALGLSPFTSGLAMIPIALFAIIAKSYVVRLIHHYGYRNVLRTASCLQFLCFCSFTLTNHSLVLILVQLAILGSLNSITYSGIGTISLRDLSDQQASSGNGLLSVIQQLGFSLGVACGATLLAIFYKISPNHNMLWSFNWSFTILGLIVLIPAFLYCLLPNDAPKRQSKKQMI</sequence>
<feature type="transmembrane region" description="Helical" evidence="7">
    <location>
        <begin position="195"/>
        <end position="214"/>
    </location>
</feature>
<evidence type="ECO:0000256" key="2">
    <source>
        <dbReference type="ARBA" id="ARBA00022448"/>
    </source>
</evidence>
<dbReference type="SUPFAM" id="SSF103473">
    <property type="entry name" value="MFS general substrate transporter"/>
    <property type="match status" value="1"/>
</dbReference>
<keyword evidence="6 7" id="KW-0472">Membrane</keyword>
<comment type="subcellular location">
    <subcellularLocation>
        <location evidence="1">Cell membrane</location>
        <topology evidence="1">Multi-pass membrane protein</topology>
    </subcellularLocation>
</comment>
<dbReference type="PANTHER" id="PTHR42718:SF46">
    <property type="entry name" value="BLR6921 PROTEIN"/>
    <property type="match status" value="1"/>
</dbReference>
<feature type="transmembrane region" description="Helical" evidence="7">
    <location>
        <begin position="132"/>
        <end position="156"/>
    </location>
</feature>
<dbReference type="Gene3D" id="1.20.1720.10">
    <property type="entry name" value="Multidrug resistance protein D"/>
    <property type="match status" value="1"/>
</dbReference>
<dbReference type="EMBL" id="SMGD01000015">
    <property type="protein sequence ID" value="TCK47083.1"/>
    <property type="molecule type" value="Genomic_DNA"/>
</dbReference>
<feature type="transmembrane region" description="Helical" evidence="7">
    <location>
        <begin position="49"/>
        <end position="68"/>
    </location>
</feature>
<dbReference type="GO" id="GO:0022857">
    <property type="term" value="F:transmembrane transporter activity"/>
    <property type="evidence" value="ECO:0007669"/>
    <property type="project" value="InterPro"/>
</dbReference>
<dbReference type="Pfam" id="PF07690">
    <property type="entry name" value="MFS_1"/>
    <property type="match status" value="1"/>
</dbReference>
<dbReference type="InterPro" id="IPR011701">
    <property type="entry name" value="MFS"/>
</dbReference>
<feature type="transmembrane region" description="Helical" evidence="7">
    <location>
        <begin position="101"/>
        <end position="120"/>
    </location>
</feature>
<dbReference type="CDD" id="cd17503">
    <property type="entry name" value="MFS_LmrB_MDR_like"/>
    <property type="match status" value="1"/>
</dbReference>
<dbReference type="InterPro" id="IPR004638">
    <property type="entry name" value="EmrB-like"/>
</dbReference>
<evidence type="ECO:0000313" key="10">
    <source>
        <dbReference type="Proteomes" id="UP000295565"/>
    </source>
</evidence>
<dbReference type="InterPro" id="IPR020846">
    <property type="entry name" value="MFS_dom"/>
</dbReference>
<keyword evidence="5 7" id="KW-1133">Transmembrane helix</keyword>
<keyword evidence="10" id="KW-1185">Reference proteome</keyword>
<keyword evidence="4 7" id="KW-0812">Transmembrane</keyword>
<evidence type="ECO:0000256" key="6">
    <source>
        <dbReference type="ARBA" id="ARBA00023136"/>
    </source>
</evidence>
<feature type="domain" description="Major facilitator superfamily (MFS) profile" evidence="8">
    <location>
        <begin position="10"/>
        <end position="453"/>
    </location>
</feature>
<dbReference type="NCBIfam" id="TIGR00711">
    <property type="entry name" value="efflux_EmrB"/>
    <property type="match status" value="1"/>
</dbReference>
<evidence type="ECO:0000259" key="8">
    <source>
        <dbReference type="PROSITE" id="PS50850"/>
    </source>
</evidence>
<name>A0A4R1J8Z8_9GAMM</name>
<dbReference type="RefSeq" id="WP_131913550.1">
    <property type="nucleotide sequence ID" value="NZ_OU594967.1"/>
</dbReference>
<feature type="transmembrane region" description="Helical" evidence="7">
    <location>
        <begin position="429"/>
        <end position="448"/>
    </location>
</feature>
<keyword evidence="2" id="KW-0813">Transport</keyword>
<reference evidence="9 10" key="1">
    <citation type="submission" date="2019-03" db="EMBL/GenBank/DDBJ databases">
        <title>Genomic Encyclopedia of Type Strains, Phase IV (KMG-IV): sequencing the most valuable type-strain genomes for metagenomic binning, comparative biology and taxonomic classification.</title>
        <authorList>
            <person name="Goeker M."/>
        </authorList>
    </citation>
    <scope>NUCLEOTIDE SEQUENCE [LARGE SCALE GENOMIC DNA]</scope>
    <source>
        <strain evidence="9 10">DSM 18577</strain>
    </source>
</reference>
<feature type="transmembrane region" description="Helical" evidence="7">
    <location>
        <begin position="75"/>
        <end position="95"/>
    </location>
</feature>
<feature type="transmembrane region" description="Helical" evidence="7">
    <location>
        <begin position="296"/>
        <end position="317"/>
    </location>
</feature>
<evidence type="ECO:0000256" key="3">
    <source>
        <dbReference type="ARBA" id="ARBA00022475"/>
    </source>
</evidence>
<dbReference type="Proteomes" id="UP000295565">
    <property type="component" value="Unassembled WGS sequence"/>
</dbReference>